<keyword evidence="2" id="KW-1185">Reference proteome</keyword>
<comment type="caution">
    <text evidence="1">The sequence shown here is derived from an EMBL/GenBank/DDBJ whole genome shotgun (WGS) entry which is preliminary data.</text>
</comment>
<accession>A0AAP0EW64</accession>
<gene>
    <name evidence="1" type="ORF">Syun_026322</name>
</gene>
<reference evidence="1 2" key="1">
    <citation type="submission" date="2024-01" db="EMBL/GenBank/DDBJ databases">
        <title>Genome assemblies of Stephania.</title>
        <authorList>
            <person name="Yang L."/>
        </authorList>
    </citation>
    <scope>NUCLEOTIDE SEQUENCE [LARGE SCALE GENOMIC DNA]</scope>
    <source>
        <strain evidence="1">YNDBR</strain>
        <tissue evidence="1">Leaf</tissue>
    </source>
</reference>
<evidence type="ECO:0000313" key="2">
    <source>
        <dbReference type="Proteomes" id="UP001420932"/>
    </source>
</evidence>
<dbReference type="PANTHER" id="PTHR48221">
    <property type="entry name" value="ACYL-COA SYNTHETASE FAMILY PROTEIN"/>
    <property type="match status" value="1"/>
</dbReference>
<evidence type="ECO:0000313" key="1">
    <source>
        <dbReference type="EMBL" id="KAK9099277.1"/>
    </source>
</evidence>
<dbReference type="PANTHER" id="PTHR48221:SF2">
    <property type="entry name" value="ACYL-COA SYNTHETASE FAMILY PROTEIN"/>
    <property type="match status" value="1"/>
</dbReference>
<name>A0AAP0EW64_9MAGN</name>
<organism evidence="1 2">
    <name type="scientific">Stephania yunnanensis</name>
    <dbReference type="NCBI Taxonomy" id="152371"/>
    <lineage>
        <taxon>Eukaryota</taxon>
        <taxon>Viridiplantae</taxon>
        <taxon>Streptophyta</taxon>
        <taxon>Embryophyta</taxon>
        <taxon>Tracheophyta</taxon>
        <taxon>Spermatophyta</taxon>
        <taxon>Magnoliopsida</taxon>
        <taxon>Ranunculales</taxon>
        <taxon>Menispermaceae</taxon>
        <taxon>Menispermoideae</taxon>
        <taxon>Cissampelideae</taxon>
        <taxon>Stephania</taxon>
    </lineage>
</organism>
<dbReference type="Proteomes" id="UP001420932">
    <property type="component" value="Unassembled WGS sequence"/>
</dbReference>
<dbReference type="AlphaFoldDB" id="A0AAP0EW64"/>
<dbReference type="EMBL" id="JBBNAF010000011">
    <property type="protein sequence ID" value="KAK9099277.1"/>
    <property type="molecule type" value="Genomic_DNA"/>
</dbReference>
<proteinExistence type="predicted"/>
<sequence length="697" mass="78199">MSQRITEITEITALFSNLAWILHSPTTTHQNPSLKISSFTQSLNPPNGGPSRVRVLDSALSLMCFSAAQVFDLVVECEIETIVAALLGLVGCEVWRFGEGEGGEGEVLRVGSSIRLADCGEVVDAVLDVLGKLEEHGRPTRSLLYAVLRVAMSSSCYQSSFPYTAITYKESTHGTNAAISKFHPLPEEILFDSNRFPFRLIFWYLDPLTLKHDVTEILKEYVDRPFLLLKKELHERTTWCSVVICLVLAPMMFIETRILLHNWFLLTGLASVNDLEVELVSAVLDVLGQPMRWGISKDLALKLPFSHAFFPAKHQLLSKLASPISCEDFLDLVNHIRGLGSSAEEKPHPVPRGTSTKARMTHHKSTWAFLIDFPQWFLFAAVLLFSHKNCQDYFPSKCVLCTDKTAQAQPSAGHHDAAARYLAQILSPVSGTHSDLLLNYLIKLSNSWKLVECGSDRKSSGSISSKKLRKFRIHGKEKDDIIGKDGCQEVRLWLKEFHDCLFRYLVETNDSCKPSTTHGQKLSLSFRIIPLGIFIGYSNINEEGCELLLHYASTGTILESTRTLNLDWRPAKHNLKGNDDDNFNKSSKDAKAGTLLMLNLFDTIEEITISLFSTEEIGLNFFGQLKTKAVGFLVKCVRKLLQVNINEGKSEILMLTDLYKRLIRWRHQGREDFEGCIALDETVSALSCKISSLENIL</sequence>
<protein>
    <submittedName>
        <fullName evidence="1">Uncharacterized protein</fullName>
    </submittedName>
</protein>